<evidence type="ECO:0000256" key="4">
    <source>
        <dbReference type="ARBA" id="ARBA00022538"/>
    </source>
</evidence>
<keyword evidence="7 10" id="KW-1133">Transmembrane helix</keyword>
<feature type="transmembrane region" description="Helical" evidence="10">
    <location>
        <begin position="437"/>
        <end position="455"/>
    </location>
</feature>
<dbReference type="PANTHER" id="PTHR30540:SF87">
    <property type="entry name" value="POTASSIUM TRANSPORTER"/>
    <property type="match status" value="1"/>
</dbReference>
<feature type="transmembrane region" description="Helical" evidence="10">
    <location>
        <begin position="461"/>
        <end position="485"/>
    </location>
</feature>
<dbReference type="InterPro" id="IPR053951">
    <property type="entry name" value="K_trans_N"/>
</dbReference>
<accession>A0AAE0AUJ5</accession>
<feature type="transmembrane region" description="Helical" evidence="10">
    <location>
        <begin position="55"/>
        <end position="74"/>
    </location>
</feature>
<keyword evidence="8 10" id="KW-0406">Ion transport</keyword>
<evidence type="ECO:0000256" key="10">
    <source>
        <dbReference type="RuleBase" id="RU321113"/>
    </source>
</evidence>
<evidence type="ECO:0000313" key="14">
    <source>
        <dbReference type="Proteomes" id="UP001281410"/>
    </source>
</evidence>
<evidence type="ECO:0000259" key="12">
    <source>
        <dbReference type="Pfam" id="PF22776"/>
    </source>
</evidence>
<keyword evidence="3" id="KW-0813">Transport</keyword>
<feature type="transmembrane region" description="Helical" evidence="10">
    <location>
        <begin position="309"/>
        <end position="330"/>
    </location>
</feature>
<feature type="transmembrane region" description="Helical" evidence="10">
    <location>
        <begin position="258"/>
        <end position="280"/>
    </location>
</feature>
<keyword evidence="9 10" id="KW-0472">Membrane</keyword>
<dbReference type="Pfam" id="PF22776">
    <property type="entry name" value="K_trans_C"/>
    <property type="match status" value="1"/>
</dbReference>
<organism evidence="13 14">
    <name type="scientific">Dipteronia sinensis</name>
    <dbReference type="NCBI Taxonomy" id="43782"/>
    <lineage>
        <taxon>Eukaryota</taxon>
        <taxon>Viridiplantae</taxon>
        <taxon>Streptophyta</taxon>
        <taxon>Embryophyta</taxon>
        <taxon>Tracheophyta</taxon>
        <taxon>Spermatophyta</taxon>
        <taxon>Magnoliopsida</taxon>
        <taxon>eudicotyledons</taxon>
        <taxon>Gunneridae</taxon>
        <taxon>Pentapetalae</taxon>
        <taxon>rosids</taxon>
        <taxon>malvids</taxon>
        <taxon>Sapindales</taxon>
        <taxon>Sapindaceae</taxon>
        <taxon>Hippocastanoideae</taxon>
        <taxon>Acereae</taxon>
        <taxon>Dipteronia</taxon>
    </lineage>
</organism>
<evidence type="ECO:0000256" key="6">
    <source>
        <dbReference type="ARBA" id="ARBA00022958"/>
    </source>
</evidence>
<comment type="caution">
    <text evidence="13">The sequence shown here is derived from an EMBL/GenBank/DDBJ whole genome shotgun (WGS) entry which is preliminary data.</text>
</comment>
<sequence length="775" mass="86566">MSGDEVKDHTEETLHGVAIEGLKGKKNSHNLLRRYDSLDMESGMVSGHQLNGRKVLNWSVVLQLAFQSIGVVYGDLGTSPLYVLPGTFQNGVKHVDDILGVVSLILYTITLIPLINYVFIVLRATDRGDGGTFALYSLICRYAKVGLIPNQQAEDSNVSNFNLVLPGKDDRRQRRAEAFKSKLENSQFAKVSLLLAALLGTSLVIGDGIITPCISGELLILRLVVSCSIIMYINDKIMWISAAILVCLFMFQRLGTAVVGYTFAPIMCVWYILIGAIGFYNIVKFDPTVIKAINPWYILDYFRRNKKEAWISLGGTVLSITGSEALFAAVGHFTVRSVQICTCTIVYPTIVLCYFGQAAILHHHPEYVKDAFYKSIPGPLYWPMFVVAVLASIIASQALISGAFSVIQQSLALGCFPRVKVVHTSAKYEGQVFIPEINYLLMLACVGVTLGFKTTEKMGNAYGMAVVFVITLTSILLVLVMIIIWKSSLFFIISYVLIIGSVELVYLSAVMYKFDQGGYLPLAFSAILITIMYVWNNVYRRKYYYELKNKVSPQRLMEIAADTSLCRIPGLAMFYSELVHGVPPIFKQYVANVPALHSVIVFVSMKSLPISKVPSEERFIFRRVEPKELNIFRCVARYGYTDAHDMDGPLELVLVENLKEFIRGDYRSSQTIINGGESPEEGIESLAEYEDTIQVEKIEESMKGEIEIVEKAWQAGVVHLIGESEVVAAEGAGIGARVMIDYAYNFMKRNLRHYDKLYDHIPHKSLLKVGMTYEL</sequence>
<name>A0AAE0AUJ5_9ROSI</name>
<keyword evidence="6 10" id="KW-0630">Potassium</keyword>
<feature type="transmembrane region" description="Helical" evidence="10">
    <location>
        <begin position="337"/>
        <end position="360"/>
    </location>
</feature>
<dbReference type="Pfam" id="PF02705">
    <property type="entry name" value="K_trans"/>
    <property type="match status" value="1"/>
</dbReference>
<feature type="transmembrane region" description="Helical" evidence="10">
    <location>
        <begin position="229"/>
        <end position="251"/>
    </location>
</feature>
<evidence type="ECO:0000256" key="3">
    <source>
        <dbReference type="ARBA" id="ARBA00022448"/>
    </source>
</evidence>
<comment type="similarity">
    <text evidence="2 10">Belongs to the HAK/KUP transporter (TC 2.A.72.3) family.</text>
</comment>
<comment type="subcellular location">
    <subcellularLocation>
        <location evidence="1">Cell membrane</location>
        <topology evidence="1">Multi-pass membrane protein</topology>
    </subcellularLocation>
    <subcellularLocation>
        <location evidence="10">Membrane</location>
        <topology evidence="10">Multi-pass membrane protein</topology>
    </subcellularLocation>
</comment>
<dbReference type="EMBL" id="JANJYJ010000003">
    <property type="protein sequence ID" value="KAK3223864.1"/>
    <property type="molecule type" value="Genomic_DNA"/>
</dbReference>
<reference evidence="13" key="1">
    <citation type="journal article" date="2023" name="Plant J.">
        <title>Genome sequences and population genomics provide insights into the demographic history, inbreeding, and mutation load of two 'living fossil' tree species of Dipteronia.</title>
        <authorList>
            <person name="Feng Y."/>
            <person name="Comes H.P."/>
            <person name="Chen J."/>
            <person name="Zhu S."/>
            <person name="Lu R."/>
            <person name="Zhang X."/>
            <person name="Li P."/>
            <person name="Qiu J."/>
            <person name="Olsen K.M."/>
            <person name="Qiu Y."/>
        </authorList>
    </citation>
    <scope>NUCLEOTIDE SEQUENCE</scope>
    <source>
        <strain evidence="13">NBL</strain>
    </source>
</reference>
<feature type="transmembrane region" description="Helical" evidence="10">
    <location>
        <begin position="98"/>
        <end position="122"/>
    </location>
</feature>
<dbReference type="GO" id="GO:0005886">
    <property type="term" value="C:plasma membrane"/>
    <property type="evidence" value="ECO:0007669"/>
    <property type="project" value="UniProtKB-SubCell"/>
</dbReference>
<evidence type="ECO:0000259" key="11">
    <source>
        <dbReference type="Pfam" id="PF02705"/>
    </source>
</evidence>
<evidence type="ECO:0000256" key="7">
    <source>
        <dbReference type="ARBA" id="ARBA00022989"/>
    </source>
</evidence>
<dbReference type="InterPro" id="IPR053952">
    <property type="entry name" value="K_trans_C"/>
</dbReference>
<feature type="transmembrane region" description="Helical" evidence="10">
    <location>
        <begin position="380"/>
        <end position="400"/>
    </location>
</feature>
<dbReference type="Proteomes" id="UP001281410">
    <property type="component" value="Unassembled WGS sequence"/>
</dbReference>
<dbReference type="InterPro" id="IPR003855">
    <property type="entry name" value="K+_transporter"/>
</dbReference>
<dbReference type="AlphaFoldDB" id="A0AAE0AUJ5"/>
<evidence type="ECO:0000313" key="13">
    <source>
        <dbReference type="EMBL" id="KAK3223864.1"/>
    </source>
</evidence>
<dbReference type="NCBIfam" id="TIGR00794">
    <property type="entry name" value="kup"/>
    <property type="match status" value="1"/>
</dbReference>
<feature type="domain" description="K+ potassium transporter C-terminal" evidence="12">
    <location>
        <begin position="569"/>
        <end position="775"/>
    </location>
</feature>
<feature type="domain" description="K+ potassium transporter integral membrane" evidence="11">
    <location>
        <begin position="64"/>
        <end position="557"/>
    </location>
</feature>
<gene>
    <name evidence="13" type="ORF">Dsin_010889</name>
</gene>
<proteinExistence type="inferred from homology"/>
<keyword evidence="14" id="KW-1185">Reference proteome</keyword>
<feature type="transmembrane region" description="Helical" evidence="10">
    <location>
        <begin position="492"/>
        <end position="512"/>
    </location>
</feature>
<feature type="transmembrane region" description="Helical" evidence="10">
    <location>
        <begin position="518"/>
        <end position="535"/>
    </location>
</feature>
<dbReference type="PANTHER" id="PTHR30540">
    <property type="entry name" value="OSMOTIC STRESS POTASSIUM TRANSPORTER"/>
    <property type="match status" value="1"/>
</dbReference>
<protein>
    <recommendedName>
        <fullName evidence="10">Potassium transporter</fullName>
    </recommendedName>
</protein>
<evidence type="ECO:0000256" key="5">
    <source>
        <dbReference type="ARBA" id="ARBA00022692"/>
    </source>
</evidence>
<keyword evidence="5 10" id="KW-0812">Transmembrane</keyword>
<evidence type="ECO:0000256" key="8">
    <source>
        <dbReference type="ARBA" id="ARBA00023065"/>
    </source>
</evidence>
<evidence type="ECO:0000256" key="1">
    <source>
        <dbReference type="ARBA" id="ARBA00004651"/>
    </source>
</evidence>
<feature type="transmembrane region" description="Helical" evidence="10">
    <location>
        <begin position="188"/>
        <end position="209"/>
    </location>
</feature>
<keyword evidence="4 10" id="KW-0633">Potassium transport</keyword>
<dbReference type="GO" id="GO:0015079">
    <property type="term" value="F:potassium ion transmembrane transporter activity"/>
    <property type="evidence" value="ECO:0007669"/>
    <property type="project" value="UniProtKB-UniRule"/>
</dbReference>
<evidence type="ECO:0000256" key="2">
    <source>
        <dbReference type="ARBA" id="ARBA00008440"/>
    </source>
</evidence>
<evidence type="ECO:0000256" key="9">
    <source>
        <dbReference type="ARBA" id="ARBA00023136"/>
    </source>
</evidence>
<comment type="function">
    <text evidence="10">Potassium transporter.</text>
</comment>